<gene>
    <name evidence="1" type="ORF">BDCG_16684</name>
</gene>
<dbReference type="Proteomes" id="UP000002039">
    <property type="component" value="Unassembled WGS sequence"/>
</dbReference>
<dbReference type="GeneID" id="69031576"/>
<evidence type="ECO:0000313" key="2">
    <source>
        <dbReference type="Proteomes" id="UP000002039"/>
    </source>
</evidence>
<dbReference type="EMBL" id="EQ999975">
    <property type="protein sequence ID" value="OAT00579.1"/>
    <property type="molecule type" value="Genomic_DNA"/>
</dbReference>
<accession>A0ABX2VTR3</accession>
<reference evidence="2" key="1">
    <citation type="journal article" date="2015" name="PLoS Genet.">
        <title>The dynamic genome and transcriptome of the human fungal pathogen Blastomyces and close relative Emmonsia.</title>
        <authorList>
            <person name="Munoz J.F."/>
            <person name="Gauthier G.M."/>
            <person name="Desjardins C.A."/>
            <person name="Gallo J.E."/>
            <person name="Holder J."/>
            <person name="Sullivan T.D."/>
            <person name="Marty A.J."/>
            <person name="Carmen J.C."/>
            <person name="Chen Z."/>
            <person name="Ding L."/>
            <person name="Gujja S."/>
            <person name="Magrini V."/>
            <person name="Misas E."/>
            <person name="Mitreva M."/>
            <person name="Priest M."/>
            <person name="Saif S."/>
            <person name="Whiston E.A."/>
            <person name="Young S."/>
            <person name="Zeng Q."/>
            <person name="Goldman W.E."/>
            <person name="Mardis E.R."/>
            <person name="Taylor J.W."/>
            <person name="McEwen J.G."/>
            <person name="Clay O.K."/>
            <person name="Klein B.S."/>
            <person name="Cuomo C.A."/>
        </authorList>
    </citation>
    <scope>NUCLEOTIDE SEQUENCE [LARGE SCALE GENOMIC DNA]</scope>
    <source>
        <strain evidence="2">ER-3 / ATCC MYA-2586</strain>
    </source>
</reference>
<evidence type="ECO:0000313" key="1">
    <source>
        <dbReference type="EMBL" id="OAT00579.1"/>
    </source>
</evidence>
<organism evidence="1 2">
    <name type="scientific">Ajellomyces dermatitidis (strain ER-3 / ATCC MYA-2586)</name>
    <name type="common">Blastomyces dermatitidis</name>
    <dbReference type="NCBI Taxonomy" id="559297"/>
    <lineage>
        <taxon>Eukaryota</taxon>
        <taxon>Fungi</taxon>
        <taxon>Dikarya</taxon>
        <taxon>Ascomycota</taxon>
        <taxon>Pezizomycotina</taxon>
        <taxon>Eurotiomycetes</taxon>
        <taxon>Eurotiomycetidae</taxon>
        <taxon>Onygenales</taxon>
        <taxon>Ajellomycetaceae</taxon>
        <taxon>Blastomyces</taxon>
    </lineage>
</organism>
<name>A0ABX2VTR3_AJEDR</name>
<keyword evidence="2" id="KW-1185">Reference proteome</keyword>
<proteinExistence type="predicted"/>
<protein>
    <submittedName>
        <fullName evidence="1">Uncharacterized protein</fullName>
    </submittedName>
</protein>
<dbReference type="RefSeq" id="XP_045280306.1">
    <property type="nucleotide sequence ID" value="XM_045425885.1"/>
</dbReference>
<sequence>MSSSHQFYLLRIELSTAAQKKLDKIREFANVISAVDNIINDNHFFKLPSEACFSNLMNDSLSADIAFWNAHLTKQEVKLQHELEND</sequence>